<dbReference type="InterPro" id="IPR018727">
    <property type="entry name" value="DUF2267"/>
</dbReference>
<dbReference type="KEGG" id="hbq:QI031_02430"/>
<protein>
    <submittedName>
        <fullName evidence="1">DUF2267 domain-containing protein</fullName>
    </submittedName>
</protein>
<reference evidence="1 2" key="1">
    <citation type="journal article" date="2023" name="Limnol Oceanogr Lett">
        <title>Environmental adaptations by the intertidal Antarctic cyanobacterium Halotia branconii CENA392 as revealed using long-read genome sequencing.</title>
        <authorList>
            <person name="Dextro R.B."/>
            <person name="Delbaje E."/>
            <person name="Freitas P.N.N."/>
            <person name="Geraldes V."/>
            <person name="Pinto E."/>
            <person name="Long P.F."/>
            <person name="Fiore M.F."/>
        </authorList>
    </citation>
    <scope>NUCLEOTIDE SEQUENCE [LARGE SCALE GENOMIC DNA]</scope>
    <source>
        <strain evidence="1 2">CENA392</strain>
    </source>
</reference>
<keyword evidence="2" id="KW-1185">Reference proteome</keyword>
<dbReference type="EMBL" id="CP124543">
    <property type="protein sequence ID" value="WGV26390.1"/>
    <property type="molecule type" value="Genomic_DNA"/>
</dbReference>
<proteinExistence type="predicted"/>
<dbReference type="Proteomes" id="UP001223520">
    <property type="component" value="Chromosome"/>
</dbReference>
<accession>A0AAJ6NTM9</accession>
<dbReference type="Pfam" id="PF10025">
    <property type="entry name" value="DUF2267"/>
    <property type="match status" value="1"/>
</dbReference>
<dbReference type="AlphaFoldDB" id="A0AAJ6NTM9"/>
<evidence type="ECO:0000313" key="2">
    <source>
        <dbReference type="Proteomes" id="UP001223520"/>
    </source>
</evidence>
<sequence length="288" mass="32809">MPISIRKDVAYILLKKINETGQGMHEVEFNEADLLGKKITPAEFLGHLDYLNQQHYINAEFTGNAYGKQEDVPDFINPQEFEMRIANTYASQDGPLPHLITFKKAELTEKGRKILEEMEANPPESLKKGSSTPIATKDMPFLEKVMAKSGLPDVYDARDITEVTYRVMRDLMTTEAADRVESELHKPAEITDDKSVQMEIADLWHDTNPIVGFLSRVRPPWQGPGIFKIDSDRFLFRVANEGGMPQNVDREQVIKAVFSATKDELSSERIQEIASWLPDKVRQLWEEA</sequence>
<gene>
    <name evidence="1" type="ORF">QI031_02430</name>
</gene>
<dbReference type="Gene3D" id="1.10.490.110">
    <property type="entry name" value="Uncharacterized conserved protein DUF2267"/>
    <property type="match status" value="1"/>
</dbReference>
<dbReference type="InterPro" id="IPR038282">
    <property type="entry name" value="DUF2267_sf"/>
</dbReference>
<name>A0AAJ6NTM9_9CYAN</name>
<evidence type="ECO:0000313" key="1">
    <source>
        <dbReference type="EMBL" id="WGV26390.1"/>
    </source>
</evidence>
<organism evidence="1 2">
    <name type="scientific">Halotia branconii CENA392</name>
    <dbReference type="NCBI Taxonomy" id="1539056"/>
    <lineage>
        <taxon>Bacteria</taxon>
        <taxon>Bacillati</taxon>
        <taxon>Cyanobacteriota</taxon>
        <taxon>Cyanophyceae</taxon>
        <taxon>Nostocales</taxon>
        <taxon>Nodulariaceae</taxon>
        <taxon>Halotia</taxon>
    </lineage>
</organism>